<name>A0A1M6T7D3_9BACT</name>
<feature type="domain" description="LTD" evidence="1">
    <location>
        <begin position="31"/>
        <end position="181"/>
    </location>
</feature>
<evidence type="ECO:0000313" key="2">
    <source>
        <dbReference type="EMBL" id="SHK52897.1"/>
    </source>
</evidence>
<dbReference type="AlphaFoldDB" id="A0A1M6T7D3"/>
<dbReference type="Gene3D" id="2.60.40.1260">
    <property type="entry name" value="Lamin Tail domain"/>
    <property type="match status" value="1"/>
</dbReference>
<keyword evidence="3" id="KW-1185">Reference proteome</keyword>
<dbReference type="InterPro" id="IPR014867">
    <property type="entry name" value="Spore_coat_CotH_CotH2/3/7"/>
</dbReference>
<protein>
    <submittedName>
        <fullName evidence="2">CotH protein</fullName>
    </submittedName>
</protein>
<dbReference type="SUPFAM" id="SSF74853">
    <property type="entry name" value="Lamin A/C globular tail domain"/>
    <property type="match status" value="1"/>
</dbReference>
<dbReference type="InterPro" id="IPR001322">
    <property type="entry name" value="Lamin_tail_dom"/>
</dbReference>
<evidence type="ECO:0000313" key="3">
    <source>
        <dbReference type="Proteomes" id="UP000184275"/>
    </source>
</evidence>
<dbReference type="InterPro" id="IPR059177">
    <property type="entry name" value="GH29D-like_dom"/>
</dbReference>
<dbReference type="InterPro" id="IPR036415">
    <property type="entry name" value="Lamin_tail_dom_sf"/>
</dbReference>
<reference evidence="3" key="1">
    <citation type="submission" date="2016-11" db="EMBL/GenBank/DDBJ databases">
        <authorList>
            <person name="Varghese N."/>
            <person name="Submissions S."/>
        </authorList>
    </citation>
    <scope>NUCLEOTIDE SEQUENCE [LARGE SCALE GENOMIC DNA]</scope>
    <source>
        <strain evidence="3">UWOS</strain>
    </source>
</reference>
<dbReference type="EMBL" id="FRAW01000009">
    <property type="protein sequence ID" value="SHK52897.1"/>
    <property type="molecule type" value="Genomic_DNA"/>
</dbReference>
<dbReference type="Proteomes" id="UP000184275">
    <property type="component" value="Unassembled WGS sequence"/>
</dbReference>
<organism evidence="2 3">
    <name type="scientific">Fibrobacter intestinalis</name>
    <dbReference type="NCBI Taxonomy" id="28122"/>
    <lineage>
        <taxon>Bacteria</taxon>
        <taxon>Pseudomonadati</taxon>
        <taxon>Fibrobacterota</taxon>
        <taxon>Fibrobacteria</taxon>
        <taxon>Fibrobacterales</taxon>
        <taxon>Fibrobacteraceae</taxon>
        <taxon>Fibrobacter</taxon>
    </lineage>
</organism>
<dbReference type="PROSITE" id="PS51841">
    <property type="entry name" value="LTD"/>
    <property type="match status" value="1"/>
</dbReference>
<gene>
    <name evidence="2" type="ORF">SAMN05720469_10911</name>
</gene>
<evidence type="ECO:0000259" key="1">
    <source>
        <dbReference type="PROSITE" id="PS51841"/>
    </source>
</evidence>
<dbReference type="Pfam" id="PF08757">
    <property type="entry name" value="CotH"/>
    <property type="match status" value="1"/>
</dbReference>
<sequence length="906" mass="100512">MDLVSSFLFFFAVSCSSNTEPTFADDDTPSVPEVFVRSAPVVFTEINPKNISLEDEEGDKSDWIELFNPADTAVNLSDYFLSNDPAEPFKWHFGNVVVPPQSFVLVFFSKKDRPDLKTPSDSLDMMGKNVWGWADSDNSPVAGTSIAEPWLYSKFLVVENGSRVISGQMQLGENEELGWSSACIFVGIEGASKDSPQDLGTANQLLLTGFVTKDEVLEIRLVQSDMEDWKGWPARITGTGDSLTTYSISLPTGSRFPDLANIYGIRFSAVNSYKRPVQFKFNSLLVRNQGNYPHVNFKLPQEGGNVFLFDAAGTLRDSIAYPKVPNGKSYSFSGTGWGFAEPNPLGVADYAYAGQISDSYRLPASGFYSAPFVVSFSGDPQSVARCEVGGKAPTENSPVMMGDLTISSTTVLRCATFRDGMLPSDISTRTYVFEQAPTIAAAFITADPDQLFDPDSGIYEEGPNASSTSPHFGANYWLDKTIPAEITFFEPGANTPAFSANVGYEIFGNYSRANAKKSFALKFRKKYGDAHLDYRIFPEHPNLKSFKDLVFRNNGGNWYQDYIRDRLASSISRGLGVDYQKARPSIVYYNGEYYGIHNIRERLNENYFTTNYGYDENAIDLLKADNSVSAGSSKDYEALEDYIESHDLADAEAYAFVASQMDIDNYTNYIQTEIFVANQDWPANNMKKWRSTAPLTKWKWALYDLDFGFNNGHSEYSDIDMFHFVLDSTVSGYPNGAEYTIPIRNLLHNPDYRNRFVNRFSALLSSKFSPDTILSRIHLLVQEISAETPRDMDRWNHSASLMENQQGVIETFAATRQSEVLAEMQSALGLGDVQNVTVAPQGCGTVLVDGIALRKTTALKLFADVPVTLSAENGAGCTFQSWSDGETSPVRIALPVEGDSYTAIFR</sequence>
<proteinExistence type="predicted"/>
<dbReference type="Pfam" id="PF13290">
    <property type="entry name" value="CHB_HEX_C_1"/>
    <property type="match status" value="1"/>
</dbReference>
<accession>A0A1M6T7D3</accession>
<dbReference type="RefSeq" id="WP_073303445.1">
    <property type="nucleotide sequence ID" value="NZ_FRAW01000009.1"/>
</dbReference>